<evidence type="ECO:0000313" key="2">
    <source>
        <dbReference type="Proteomes" id="UP000004933"/>
    </source>
</evidence>
<name>A0ABC9P9R3_ENTFL</name>
<comment type="caution">
    <text evidence="1">The sequence shown here is derived from an EMBL/GenBank/DDBJ whole genome shotgun (WGS) entry which is preliminary data.</text>
</comment>
<organism evidence="1 2">
    <name type="scientific">Enterococcus faecalis TX0630</name>
    <dbReference type="NCBI Taxonomy" id="749508"/>
    <lineage>
        <taxon>Bacteria</taxon>
        <taxon>Bacillati</taxon>
        <taxon>Bacillota</taxon>
        <taxon>Bacilli</taxon>
        <taxon>Lactobacillales</taxon>
        <taxon>Enterococcaceae</taxon>
        <taxon>Enterococcus</taxon>
    </lineage>
</organism>
<evidence type="ECO:0000313" key="1">
    <source>
        <dbReference type="EMBL" id="EFU91730.1"/>
    </source>
</evidence>
<accession>A0ABC9P9R3</accession>
<proteinExistence type="predicted"/>
<dbReference type="EMBL" id="AEBE01000008">
    <property type="protein sequence ID" value="EFU91730.1"/>
    <property type="molecule type" value="Genomic_DNA"/>
</dbReference>
<protein>
    <recommendedName>
        <fullName evidence="3">Phage protein</fullName>
    </recommendedName>
</protein>
<sequence>MVFKNKEVKIMLVHNKGSYIRHIGNIRLIPGVNDLDNSDAEAFIKGMELPLNKSLERLGEIEILDHITKGKSKKAVGFTELSANKAVESIADTFDLELLEKWLEEEQANKNRTTVVKAIENQIDDIKNPDEDSVVNPE</sequence>
<reference evidence="1 2" key="1">
    <citation type="submission" date="2010-09" db="EMBL/GenBank/DDBJ databases">
        <authorList>
            <person name="Weinstock G."/>
            <person name="Sodergren E."/>
            <person name="Clifton S."/>
            <person name="Fulton L."/>
            <person name="Fulton B."/>
            <person name="Courtney L."/>
            <person name="Fronick C."/>
            <person name="Harrison M."/>
            <person name="Strong C."/>
            <person name="Farmer C."/>
            <person name="Delahaunty K."/>
            <person name="Markovic C."/>
            <person name="Hall O."/>
            <person name="Minx P."/>
            <person name="Tomlinson C."/>
            <person name="Mitreva M."/>
            <person name="Hou S."/>
            <person name="Chen J."/>
            <person name="Wollam A."/>
            <person name="Pepin K.H."/>
            <person name="Johnson M."/>
            <person name="Bhonagiri V."/>
            <person name="Zhang X."/>
            <person name="Suruliraj S."/>
            <person name="Warren W."/>
            <person name="Chinwalla A."/>
            <person name="Mardis E.R."/>
            <person name="Wilson R.K."/>
        </authorList>
    </citation>
    <scope>NUCLEOTIDE SEQUENCE [LARGE SCALE GENOMIC DNA]</scope>
    <source>
        <strain evidence="1 2">TX0630</strain>
    </source>
</reference>
<dbReference type="AlphaFoldDB" id="A0ABC9P9R3"/>
<dbReference type="Proteomes" id="UP000004933">
    <property type="component" value="Unassembled WGS sequence"/>
</dbReference>
<gene>
    <name evidence="1" type="ORF">HMPREF9511_00261</name>
</gene>
<evidence type="ECO:0008006" key="3">
    <source>
        <dbReference type="Google" id="ProtNLM"/>
    </source>
</evidence>